<dbReference type="PROSITE" id="PS50950">
    <property type="entry name" value="ZF_THAP"/>
    <property type="match status" value="1"/>
</dbReference>
<dbReference type="GO" id="GO:0043565">
    <property type="term" value="F:sequence-specific DNA binding"/>
    <property type="evidence" value="ECO:0007669"/>
    <property type="project" value="InterPro"/>
</dbReference>
<evidence type="ECO:0000256" key="4">
    <source>
        <dbReference type="ARBA" id="ARBA00023125"/>
    </source>
</evidence>
<dbReference type="InParanoid" id="A0A6P7G2N1"/>
<proteinExistence type="predicted"/>
<evidence type="ECO:0000256" key="2">
    <source>
        <dbReference type="ARBA" id="ARBA00022771"/>
    </source>
</evidence>
<evidence type="ECO:0000256" key="3">
    <source>
        <dbReference type="ARBA" id="ARBA00022833"/>
    </source>
</evidence>
<protein>
    <submittedName>
        <fullName evidence="8">Uncharacterized protein LOC114336988</fullName>
    </submittedName>
</protein>
<keyword evidence="4 5" id="KW-0238">DNA-binding</keyword>
<sequence length="210" mass="24397">MSKIRSGISRCSAKMCTNNSKIFNYSFFRFPKEADRARNWAMLCQREDWLNKTNLNLNRLCSVHLENTMFSNKTRNRLCKNAVPRLFPSIEDSPNQHSNVDQDDENSFDPVNKEDEEQREELATVPLGGADDSEVVLQKNQQTQTLESVSTYSPIIITSIILYNKFFWSSILNSRAILLYIVQVPHFFRERIGITRYSLQLSEISSYSHI</sequence>
<keyword evidence="1" id="KW-0479">Metal-binding</keyword>
<dbReference type="GO" id="GO:0008270">
    <property type="term" value="F:zinc ion binding"/>
    <property type="evidence" value="ECO:0007669"/>
    <property type="project" value="UniProtKB-KW"/>
</dbReference>
<reference evidence="8" key="1">
    <citation type="submission" date="2025-08" db="UniProtKB">
        <authorList>
            <consortium name="RefSeq"/>
        </authorList>
    </citation>
    <scope>IDENTIFICATION</scope>
    <source>
        <tissue evidence="8">Whole insect</tissue>
    </source>
</reference>
<dbReference type="RefSeq" id="XP_028143166.1">
    <property type="nucleotide sequence ID" value="XM_028287365.1"/>
</dbReference>
<dbReference type="PANTHER" id="PTHR46600:SF11">
    <property type="entry name" value="THAP DOMAIN-CONTAINING PROTEIN 10"/>
    <property type="match status" value="1"/>
</dbReference>
<dbReference type="PANTHER" id="PTHR46600">
    <property type="entry name" value="THAP DOMAIN-CONTAINING"/>
    <property type="match status" value="1"/>
</dbReference>
<dbReference type="SMART" id="SM00980">
    <property type="entry name" value="THAP"/>
    <property type="match status" value="1"/>
</dbReference>
<dbReference type="InterPro" id="IPR026516">
    <property type="entry name" value="THAP1/10"/>
</dbReference>
<evidence type="ECO:0000313" key="8">
    <source>
        <dbReference type="RefSeq" id="XP_028143166.1"/>
    </source>
</evidence>
<dbReference type="InterPro" id="IPR006612">
    <property type="entry name" value="THAP_Znf"/>
</dbReference>
<gene>
    <name evidence="8" type="primary">LOC114336988</name>
</gene>
<evidence type="ECO:0000256" key="5">
    <source>
        <dbReference type="PROSITE-ProRule" id="PRU00309"/>
    </source>
</evidence>
<evidence type="ECO:0000256" key="1">
    <source>
        <dbReference type="ARBA" id="ARBA00022723"/>
    </source>
</evidence>
<evidence type="ECO:0000259" key="7">
    <source>
        <dbReference type="PROSITE" id="PS50950"/>
    </source>
</evidence>
<feature type="domain" description="THAP-type" evidence="7">
    <location>
        <begin position="1"/>
        <end position="87"/>
    </location>
</feature>
<dbReference type="SUPFAM" id="SSF57716">
    <property type="entry name" value="Glucocorticoid receptor-like (DNA-binding domain)"/>
    <property type="match status" value="1"/>
</dbReference>
<organism evidence="8">
    <name type="scientific">Diabrotica virgifera virgifera</name>
    <name type="common">western corn rootworm</name>
    <dbReference type="NCBI Taxonomy" id="50390"/>
    <lineage>
        <taxon>Eukaryota</taxon>
        <taxon>Metazoa</taxon>
        <taxon>Ecdysozoa</taxon>
        <taxon>Arthropoda</taxon>
        <taxon>Hexapoda</taxon>
        <taxon>Insecta</taxon>
        <taxon>Pterygota</taxon>
        <taxon>Neoptera</taxon>
        <taxon>Endopterygota</taxon>
        <taxon>Coleoptera</taxon>
        <taxon>Polyphaga</taxon>
        <taxon>Cucujiformia</taxon>
        <taxon>Chrysomeloidea</taxon>
        <taxon>Chrysomelidae</taxon>
        <taxon>Galerucinae</taxon>
        <taxon>Diabroticina</taxon>
        <taxon>Diabroticites</taxon>
        <taxon>Diabrotica</taxon>
    </lineage>
</organism>
<accession>A0A6P7G2N1</accession>
<feature type="region of interest" description="Disordered" evidence="6">
    <location>
        <begin position="90"/>
        <end position="120"/>
    </location>
</feature>
<name>A0A6P7G2N1_DIAVI</name>
<keyword evidence="2 5" id="KW-0863">Zinc-finger</keyword>
<evidence type="ECO:0000256" key="6">
    <source>
        <dbReference type="SAM" id="MobiDB-lite"/>
    </source>
</evidence>
<dbReference type="Pfam" id="PF05485">
    <property type="entry name" value="THAP"/>
    <property type="match status" value="1"/>
</dbReference>
<keyword evidence="3" id="KW-0862">Zinc</keyword>
<dbReference type="AlphaFoldDB" id="A0A6P7G2N1"/>
<dbReference type="SMART" id="SM00692">
    <property type="entry name" value="DM3"/>
    <property type="match status" value="1"/>
</dbReference>